<reference evidence="2 3" key="1">
    <citation type="submission" date="2024-03" db="EMBL/GenBank/DDBJ databases">
        <title>Draft genome sequence of Pseudonocardia tropica JCM 19149.</title>
        <authorList>
            <person name="Butdee W."/>
            <person name="Duangmal K."/>
        </authorList>
    </citation>
    <scope>NUCLEOTIDE SEQUENCE [LARGE SCALE GENOMIC DNA]</scope>
    <source>
        <strain evidence="2 3">JCM 19149</strain>
    </source>
</reference>
<comment type="caution">
    <text evidence="2">The sequence shown here is derived from an EMBL/GenBank/DDBJ whole genome shotgun (WGS) entry which is preliminary data.</text>
</comment>
<dbReference type="InterPro" id="IPR043504">
    <property type="entry name" value="Peptidase_S1_PA_chymotrypsin"/>
</dbReference>
<gene>
    <name evidence="2" type="ORF">WHI96_25965</name>
</gene>
<dbReference type="Proteomes" id="UP001464923">
    <property type="component" value="Unassembled WGS sequence"/>
</dbReference>
<dbReference type="GO" id="GO:0008233">
    <property type="term" value="F:peptidase activity"/>
    <property type="evidence" value="ECO:0007669"/>
    <property type="project" value="UniProtKB-KW"/>
</dbReference>
<accession>A0ABV1K1Z4</accession>
<evidence type="ECO:0000313" key="3">
    <source>
        <dbReference type="Proteomes" id="UP001464923"/>
    </source>
</evidence>
<evidence type="ECO:0000256" key="1">
    <source>
        <dbReference type="SAM" id="MobiDB-lite"/>
    </source>
</evidence>
<dbReference type="Pfam" id="PF13365">
    <property type="entry name" value="Trypsin_2"/>
    <property type="match status" value="1"/>
</dbReference>
<dbReference type="EMBL" id="JBEDNP010000029">
    <property type="protein sequence ID" value="MEQ3542259.1"/>
    <property type="molecule type" value="Genomic_DNA"/>
</dbReference>
<feature type="region of interest" description="Disordered" evidence="1">
    <location>
        <begin position="1"/>
        <end position="32"/>
    </location>
</feature>
<dbReference type="SUPFAM" id="SSF50494">
    <property type="entry name" value="Trypsin-like serine proteases"/>
    <property type="match status" value="1"/>
</dbReference>
<protein>
    <submittedName>
        <fullName evidence="2">Serine protease</fullName>
    </submittedName>
</protein>
<dbReference type="PANTHER" id="PTHR36234">
    <property type="entry name" value="LYSYL ENDOPEPTIDASE"/>
    <property type="match status" value="1"/>
</dbReference>
<dbReference type="InterPro" id="IPR009003">
    <property type="entry name" value="Peptidase_S1_PA"/>
</dbReference>
<dbReference type="GO" id="GO:0006508">
    <property type="term" value="P:proteolysis"/>
    <property type="evidence" value="ECO:0007669"/>
    <property type="project" value="UniProtKB-KW"/>
</dbReference>
<keyword evidence="2" id="KW-0645">Protease</keyword>
<dbReference type="PANTHER" id="PTHR36234:SF5">
    <property type="entry name" value="LYSYL ENDOPEPTIDASE"/>
    <property type="match status" value="1"/>
</dbReference>
<keyword evidence="2" id="KW-0378">Hydrolase</keyword>
<evidence type="ECO:0000313" key="2">
    <source>
        <dbReference type="EMBL" id="MEQ3542259.1"/>
    </source>
</evidence>
<organism evidence="2 3">
    <name type="scientific">Pseudonocardia tropica</name>
    <dbReference type="NCBI Taxonomy" id="681289"/>
    <lineage>
        <taxon>Bacteria</taxon>
        <taxon>Bacillati</taxon>
        <taxon>Actinomycetota</taxon>
        <taxon>Actinomycetes</taxon>
        <taxon>Pseudonocardiales</taxon>
        <taxon>Pseudonocardiaceae</taxon>
        <taxon>Pseudonocardia</taxon>
    </lineage>
</organism>
<sequence>MPRIDARPQDPPRRIQRPQDRRNAVRAAPELAWRRESPDRKISYAERHGIELPSEPTERQIDEALERVFAAADFLPSRWLTDGAKRCDAVARILTAREKGTGFLVSPWLLLTNNHVLADPVVAEGSVVTFRYVEDGRSRISRSQEVALDPGRCFVTSPESELDYTLVAVSPLVGGKAPGKVFGGIPMRAATGKILSGHPVNIIQHPDGRPREIAVRNNLLIGVDDDRYLTYETDSEPGSSGAPVLSDAWELVALHRSAESARNDRGEQIDVDGRVVTPATSESRRVWVANKGVRISAIVADVQARTLGEDAGREAHALVEELLRIGGNR</sequence>
<feature type="compositionally biased region" description="Basic and acidic residues" evidence="1">
    <location>
        <begin position="1"/>
        <end position="23"/>
    </location>
</feature>
<name>A0ABV1K1Z4_9PSEU</name>
<dbReference type="Gene3D" id="2.40.10.10">
    <property type="entry name" value="Trypsin-like serine proteases"/>
    <property type="match status" value="2"/>
</dbReference>
<keyword evidence="3" id="KW-1185">Reference proteome</keyword>
<proteinExistence type="predicted"/>
<dbReference type="RefSeq" id="WP_345650995.1">
    <property type="nucleotide sequence ID" value="NZ_BAABLY010000072.1"/>
</dbReference>